<dbReference type="EMBL" id="KI394743">
    <property type="protein sequence ID" value="ERN01739.1"/>
    <property type="molecule type" value="Genomic_DNA"/>
</dbReference>
<accession>W1P289</accession>
<organism evidence="2 3">
    <name type="scientific">Amborella trichopoda</name>
    <dbReference type="NCBI Taxonomy" id="13333"/>
    <lineage>
        <taxon>Eukaryota</taxon>
        <taxon>Viridiplantae</taxon>
        <taxon>Streptophyta</taxon>
        <taxon>Embryophyta</taxon>
        <taxon>Tracheophyta</taxon>
        <taxon>Spermatophyta</taxon>
        <taxon>Magnoliopsida</taxon>
        <taxon>Amborellales</taxon>
        <taxon>Amborellaceae</taxon>
        <taxon>Amborella</taxon>
    </lineage>
</organism>
<feature type="compositionally biased region" description="Basic residues" evidence="1">
    <location>
        <begin position="99"/>
        <end position="113"/>
    </location>
</feature>
<dbReference type="Proteomes" id="UP000017836">
    <property type="component" value="Unassembled WGS sequence"/>
</dbReference>
<gene>
    <name evidence="2" type="ORF">AMTR_s00097p00111630</name>
</gene>
<reference evidence="3" key="1">
    <citation type="journal article" date="2013" name="Science">
        <title>The Amborella genome and the evolution of flowering plants.</title>
        <authorList>
            <consortium name="Amborella Genome Project"/>
        </authorList>
    </citation>
    <scope>NUCLEOTIDE SEQUENCE [LARGE SCALE GENOMIC DNA]</scope>
</reference>
<proteinExistence type="predicted"/>
<sequence length="113" mass="12657">MAGVMVLNEEESGQQSRRNRLQLREGKLAECGYEEEEGEGSKGGPTTEEEEVKMGRLAAATRWLRLIPVGVKRWKRAQQGGVAEMEMRELHDCEGGGGKKGRAVNRERRRFVG</sequence>
<dbReference type="AlphaFoldDB" id="W1P289"/>
<keyword evidence="3" id="KW-1185">Reference proteome</keyword>
<feature type="region of interest" description="Disordered" evidence="1">
    <location>
        <begin position="92"/>
        <end position="113"/>
    </location>
</feature>
<dbReference type="HOGENOM" id="CLU_2136871_0_0_1"/>
<evidence type="ECO:0000313" key="3">
    <source>
        <dbReference type="Proteomes" id="UP000017836"/>
    </source>
</evidence>
<evidence type="ECO:0000256" key="1">
    <source>
        <dbReference type="SAM" id="MobiDB-lite"/>
    </source>
</evidence>
<evidence type="ECO:0000313" key="2">
    <source>
        <dbReference type="EMBL" id="ERN01739.1"/>
    </source>
</evidence>
<dbReference type="Gramene" id="ERN01739">
    <property type="protein sequence ID" value="ERN01739"/>
    <property type="gene ID" value="AMTR_s00097p00111630"/>
</dbReference>
<protein>
    <submittedName>
        <fullName evidence="2">Uncharacterized protein</fullName>
    </submittedName>
</protein>
<feature type="region of interest" description="Disordered" evidence="1">
    <location>
        <begin position="1"/>
        <end position="52"/>
    </location>
</feature>
<name>W1P289_AMBTC</name>